<feature type="transmembrane region" description="Helical" evidence="5">
    <location>
        <begin position="366"/>
        <end position="385"/>
    </location>
</feature>
<evidence type="ECO:0000256" key="4">
    <source>
        <dbReference type="ARBA" id="ARBA00023136"/>
    </source>
</evidence>
<keyword evidence="3 5" id="KW-1133">Transmembrane helix</keyword>
<protein>
    <submittedName>
        <fullName evidence="7">MFS transporter</fullName>
    </submittedName>
</protein>
<dbReference type="PANTHER" id="PTHR23530:SF1">
    <property type="entry name" value="PERMEASE, MAJOR FACILITATOR SUPERFAMILY-RELATED"/>
    <property type="match status" value="1"/>
</dbReference>
<feature type="transmembrane region" description="Helical" evidence="5">
    <location>
        <begin position="271"/>
        <end position="291"/>
    </location>
</feature>
<dbReference type="SUPFAM" id="SSF103473">
    <property type="entry name" value="MFS general substrate transporter"/>
    <property type="match status" value="1"/>
</dbReference>
<dbReference type="Pfam" id="PF07690">
    <property type="entry name" value="MFS_1"/>
    <property type="match status" value="1"/>
</dbReference>
<reference evidence="7 8" key="1">
    <citation type="submission" date="2019-07" db="EMBL/GenBank/DDBJ databases">
        <title>Genomic Encyclopedia of Archaeal and Bacterial Type Strains, Phase II (KMG-II): from individual species to whole genera.</title>
        <authorList>
            <person name="Goeker M."/>
        </authorList>
    </citation>
    <scope>NUCLEOTIDE SEQUENCE [LARGE SCALE GENOMIC DNA]</scope>
    <source>
        <strain evidence="7 8">DSM 46842</strain>
    </source>
</reference>
<comment type="subcellular location">
    <subcellularLocation>
        <location evidence="1">Cell membrane</location>
        <topology evidence="1">Multi-pass membrane protein</topology>
    </subcellularLocation>
</comment>
<feature type="transmembrane region" description="Helical" evidence="5">
    <location>
        <begin position="50"/>
        <end position="71"/>
    </location>
</feature>
<organism evidence="7 8">
    <name type="scientific">Blastococcus xanthinilyticus</name>
    <dbReference type="NCBI Taxonomy" id="1564164"/>
    <lineage>
        <taxon>Bacteria</taxon>
        <taxon>Bacillati</taxon>
        <taxon>Actinomycetota</taxon>
        <taxon>Actinomycetes</taxon>
        <taxon>Geodermatophilales</taxon>
        <taxon>Geodermatophilaceae</taxon>
        <taxon>Blastococcus</taxon>
    </lineage>
</organism>
<accession>A0A5S5CKR8</accession>
<dbReference type="InterPro" id="IPR011701">
    <property type="entry name" value="MFS"/>
</dbReference>
<evidence type="ECO:0000256" key="2">
    <source>
        <dbReference type="ARBA" id="ARBA00022692"/>
    </source>
</evidence>
<dbReference type="GO" id="GO:0022857">
    <property type="term" value="F:transmembrane transporter activity"/>
    <property type="evidence" value="ECO:0007669"/>
    <property type="project" value="InterPro"/>
</dbReference>
<dbReference type="InterPro" id="IPR053160">
    <property type="entry name" value="MFS_DHA3_Transporter"/>
</dbReference>
<feature type="transmembrane region" description="Helical" evidence="5">
    <location>
        <begin position="325"/>
        <end position="346"/>
    </location>
</feature>
<feature type="transmembrane region" description="Helical" evidence="5">
    <location>
        <begin position="20"/>
        <end position="38"/>
    </location>
</feature>
<feature type="transmembrane region" description="Helical" evidence="5">
    <location>
        <begin position="142"/>
        <end position="164"/>
    </location>
</feature>
<keyword evidence="2 5" id="KW-0812">Transmembrane</keyword>
<feature type="transmembrane region" description="Helical" evidence="5">
    <location>
        <begin position="298"/>
        <end position="319"/>
    </location>
</feature>
<keyword evidence="8" id="KW-1185">Reference proteome</keyword>
<dbReference type="GO" id="GO:0005886">
    <property type="term" value="C:plasma membrane"/>
    <property type="evidence" value="ECO:0007669"/>
    <property type="project" value="UniProtKB-SubCell"/>
</dbReference>
<gene>
    <name evidence="7" type="ORF">BD833_12422</name>
</gene>
<dbReference type="PROSITE" id="PS50850">
    <property type="entry name" value="MFS"/>
    <property type="match status" value="1"/>
</dbReference>
<feature type="transmembrane region" description="Helical" evidence="5">
    <location>
        <begin position="237"/>
        <end position="259"/>
    </location>
</feature>
<dbReference type="Gene3D" id="1.20.1250.20">
    <property type="entry name" value="MFS general substrate transporter like domains"/>
    <property type="match status" value="1"/>
</dbReference>
<evidence type="ECO:0000256" key="3">
    <source>
        <dbReference type="ARBA" id="ARBA00022989"/>
    </source>
</evidence>
<proteinExistence type="predicted"/>
<feature type="transmembrane region" description="Helical" evidence="5">
    <location>
        <begin position="170"/>
        <end position="194"/>
    </location>
</feature>
<dbReference type="InterPro" id="IPR036259">
    <property type="entry name" value="MFS_trans_sf"/>
</dbReference>
<evidence type="ECO:0000313" key="8">
    <source>
        <dbReference type="Proteomes" id="UP000322499"/>
    </source>
</evidence>
<comment type="caution">
    <text evidence="7">The sequence shown here is derived from an EMBL/GenBank/DDBJ whole genome shotgun (WGS) entry which is preliminary data.</text>
</comment>
<dbReference type="AlphaFoldDB" id="A0A5S5CKR8"/>
<feature type="transmembrane region" description="Helical" evidence="5">
    <location>
        <begin position="391"/>
        <end position="410"/>
    </location>
</feature>
<dbReference type="EMBL" id="VNHW01000024">
    <property type="protein sequence ID" value="TYP81267.1"/>
    <property type="molecule type" value="Genomic_DNA"/>
</dbReference>
<feature type="domain" description="Major facilitator superfamily (MFS) profile" evidence="6">
    <location>
        <begin position="1"/>
        <end position="417"/>
    </location>
</feature>
<evidence type="ECO:0000256" key="1">
    <source>
        <dbReference type="ARBA" id="ARBA00004651"/>
    </source>
</evidence>
<name>A0A5S5CKR8_9ACTN</name>
<evidence type="ECO:0000259" key="6">
    <source>
        <dbReference type="PROSITE" id="PS50850"/>
    </source>
</evidence>
<dbReference type="InterPro" id="IPR020846">
    <property type="entry name" value="MFS_dom"/>
</dbReference>
<feature type="transmembrane region" description="Helical" evidence="5">
    <location>
        <begin position="77"/>
        <end position="107"/>
    </location>
</feature>
<sequence>MNAGLSAAAVQRRYVGLTALRWLPLGITVPVIVLLASARGLTLTEIGLTVAVHSIVAVALELPTGGLADAIGHRPVLVLSAVLGGAGLLTMAAAQDVAVFALAYGLIGAGRALDSGPLESWFVDATHAADPDADTTPGLSRAAAASGLGLAVGAVLGGVVPLLAEGAGTAVLTLPFLVAAGVDVVYLLAIVVLVTPLRTPAAHTSGAAALLRGCRDVPRLIRETGRLTRADAVLRRLLLLSGVAGLVFGTLELLGPLRFAELAGSPAEGTAVFGIVMAASFAAASVGSVLAGRVRRAAGGSTAVATATVSVLAAVAVAATALSPVLAVAAVTYALFYLVNAAGWPLRQQLMHTRVTAEHRATTVSVAALALQAGGIVGSLVVARIAEATSITTGFGVAVAALLLAALVCLRLRVPAAPVGAGTAG</sequence>
<keyword evidence="4 5" id="KW-0472">Membrane</keyword>
<dbReference type="Proteomes" id="UP000322499">
    <property type="component" value="Unassembled WGS sequence"/>
</dbReference>
<evidence type="ECO:0000256" key="5">
    <source>
        <dbReference type="SAM" id="Phobius"/>
    </source>
</evidence>
<dbReference type="PANTHER" id="PTHR23530">
    <property type="entry name" value="TRANSPORT PROTEIN-RELATED"/>
    <property type="match status" value="1"/>
</dbReference>
<evidence type="ECO:0000313" key="7">
    <source>
        <dbReference type="EMBL" id="TYP81267.1"/>
    </source>
</evidence>